<organism evidence="2 3">
    <name type="scientific">Caerostris darwini</name>
    <dbReference type="NCBI Taxonomy" id="1538125"/>
    <lineage>
        <taxon>Eukaryota</taxon>
        <taxon>Metazoa</taxon>
        <taxon>Ecdysozoa</taxon>
        <taxon>Arthropoda</taxon>
        <taxon>Chelicerata</taxon>
        <taxon>Arachnida</taxon>
        <taxon>Araneae</taxon>
        <taxon>Araneomorphae</taxon>
        <taxon>Entelegynae</taxon>
        <taxon>Araneoidea</taxon>
        <taxon>Araneidae</taxon>
        <taxon>Caerostris</taxon>
    </lineage>
</organism>
<dbReference type="InterPro" id="IPR057629">
    <property type="entry name" value="Teneurin1-4_GBD"/>
</dbReference>
<dbReference type="EMBL" id="BPLQ01003153">
    <property type="protein sequence ID" value="GIX98401.1"/>
    <property type="molecule type" value="Genomic_DNA"/>
</dbReference>
<name>A0AAV4PMU0_9ARAC</name>
<keyword evidence="3" id="KW-1185">Reference proteome</keyword>
<reference evidence="2 3" key="1">
    <citation type="submission" date="2021-06" db="EMBL/GenBank/DDBJ databases">
        <title>Caerostris darwini draft genome.</title>
        <authorList>
            <person name="Kono N."/>
            <person name="Arakawa K."/>
        </authorList>
    </citation>
    <scope>NUCLEOTIDE SEQUENCE [LARGE SCALE GENOMIC DNA]</scope>
</reference>
<evidence type="ECO:0000259" key="1">
    <source>
        <dbReference type="Pfam" id="PF23093"/>
    </source>
</evidence>
<protein>
    <submittedName>
        <fullName evidence="2">Teneurin-m</fullName>
    </submittedName>
</protein>
<gene>
    <name evidence="2" type="primary">Ten-m_6</name>
    <name evidence="2" type="ORF">CDAR_519381</name>
</gene>
<dbReference type="AlphaFoldDB" id="A0AAV4PMU0"/>
<proteinExistence type="predicted"/>
<dbReference type="Proteomes" id="UP001054837">
    <property type="component" value="Unassembled WGS sequence"/>
</dbReference>
<dbReference type="Pfam" id="PF23093">
    <property type="entry name" value="GBD_Tenm3"/>
    <property type="match status" value="1"/>
</dbReference>
<feature type="domain" description="Teneurin-1-4-like galactose-binding" evidence="1">
    <location>
        <begin position="54"/>
        <end position="119"/>
    </location>
</feature>
<evidence type="ECO:0000313" key="2">
    <source>
        <dbReference type="EMBL" id="GIX98401.1"/>
    </source>
</evidence>
<evidence type="ECO:0000313" key="3">
    <source>
        <dbReference type="Proteomes" id="UP001054837"/>
    </source>
</evidence>
<accession>A0AAV4PMU0</accession>
<comment type="caution">
    <text evidence="2">The sequence shown here is derived from an EMBL/GenBank/DDBJ whole genome shotgun (WGS) entry which is preliminary data.</text>
</comment>
<sequence length="195" mass="21543">MDEALEGAPCIVVEDGRQRSGATGTPLSLLTKDVGHAMTPQPVCAVVPRDISEFEELLPGNEDSRTLQPQESWNTFFSHPDASFVRLNFSVPHNSRLALLARKNAPPSITSYDIMEVIGDELRRYVRGPKLNPIDFSEYVFVIYIFSNRRHSSPQNEILSSLSISPLSPCLLEVKCALLSKVVLALSFAQCIGRA</sequence>